<proteinExistence type="predicted"/>
<reference evidence="2" key="1">
    <citation type="submission" date="2023-06" db="EMBL/GenBank/DDBJ databases">
        <title>Genome-scale phylogeny and comparative genomics of the fungal order Sordariales.</title>
        <authorList>
            <consortium name="Lawrence Berkeley National Laboratory"/>
            <person name="Hensen N."/>
            <person name="Bonometti L."/>
            <person name="Westerberg I."/>
            <person name="Brannstrom I.O."/>
            <person name="Guillou S."/>
            <person name="Cros-Aarteil S."/>
            <person name="Calhoun S."/>
            <person name="Haridas S."/>
            <person name="Kuo A."/>
            <person name="Mondo S."/>
            <person name="Pangilinan J."/>
            <person name="Riley R."/>
            <person name="Labutti K."/>
            <person name="Andreopoulos B."/>
            <person name="Lipzen A."/>
            <person name="Chen C."/>
            <person name="Yanf M."/>
            <person name="Daum C."/>
            <person name="Ng V."/>
            <person name="Clum A."/>
            <person name="Steindorff A."/>
            <person name="Ohm R."/>
            <person name="Martin F."/>
            <person name="Silar P."/>
            <person name="Natvig D."/>
            <person name="Lalanne C."/>
            <person name="Gautier V."/>
            <person name="Ament-Velasquez S.L."/>
            <person name="Kruys A."/>
            <person name="Hutchinson M.I."/>
            <person name="Powell A.J."/>
            <person name="Barry K."/>
            <person name="Miller A.N."/>
            <person name="Grigoriev I.V."/>
            <person name="Debuchy R."/>
            <person name="Gladieux P."/>
            <person name="Thoren M.H."/>
            <person name="Johannesson H."/>
        </authorList>
    </citation>
    <scope>NUCLEOTIDE SEQUENCE</scope>
    <source>
        <strain evidence="2">CBS 540.89</strain>
    </source>
</reference>
<keyword evidence="3" id="KW-1185">Reference proteome</keyword>
<dbReference type="EMBL" id="JAUKTV010000011">
    <property type="protein sequence ID" value="KAK0723756.1"/>
    <property type="molecule type" value="Genomic_DNA"/>
</dbReference>
<name>A0AA40E4J6_9PEZI</name>
<protein>
    <recommendedName>
        <fullName evidence="4">RRM domain-containing protein</fullName>
    </recommendedName>
</protein>
<dbReference type="CDD" id="cd00590">
    <property type="entry name" value="RRM_SF"/>
    <property type="match status" value="1"/>
</dbReference>
<dbReference type="InterPro" id="IPR012677">
    <property type="entry name" value="Nucleotide-bd_a/b_plait_sf"/>
</dbReference>
<dbReference type="AlphaFoldDB" id="A0AA40E4J6"/>
<gene>
    <name evidence="2" type="ORF">B0T21DRAFT_372411</name>
</gene>
<dbReference type="Proteomes" id="UP001172159">
    <property type="component" value="Unassembled WGS sequence"/>
</dbReference>
<dbReference type="Gene3D" id="3.30.70.330">
    <property type="match status" value="1"/>
</dbReference>
<evidence type="ECO:0008006" key="4">
    <source>
        <dbReference type="Google" id="ProtNLM"/>
    </source>
</evidence>
<evidence type="ECO:0000256" key="1">
    <source>
        <dbReference type="SAM" id="MobiDB-lite"/>
    </source>
</evidence>
<comment type="caution">
    <text evidence="2">The sequence shown here is derived from an EMBL/GenBank/DDBJ whole genome shotgun (WGS) entry which is preliminary data.</text>
</comment>
<dbReference type="InterPro" id="IPR035979">
    <property type="entry name" value="RBD_domain_sf"/>
</dbReference>
<evidence type="ECO:0000313" key="2">
    <source>
        <dbReference type="EMBL" id="KAK0723756.1"/>
    </source>
</evidence>
<feature type="compositionally biased region" description="Polar residues" evidence="1">
    <location>
        <begin position="233"/>
        <end position="250"/>
    </location>
</feature>
<feature type="region of interest" description="Disordered" evidence="1">
    <location>
        <begin position="228"/>
        <end position="250"/>
    </location>
</feature>
<dbReference type="SUPFAM" id="SSF54928">
    <property type="entry name" value="RNA-binding domain, RBD"/>
    <property type="match status" value="1"/>
</dbReference>
<organism evidence="2 3">
    <name type="scientific">Apiosordaria backusii</name>
    <dbReference type="NCBI Taxonomy" id="314023"/>
    <lineage>
        <taxon>Eukaryota</taxon>
        <taxon>Fungi</taxon>
        <taxon>Dikarya</taxon>
        <taxon>Ascomycota</taxon>
        <taxon>Pezizomycotina</taxon>
        <taxon>Sordariomycetes</taxon>
        <taxon>Sordariomycetidae</taxon>
        <taxon>Sordariales</taxon>
        <taxon>Lasiosphaeriaceae</taxon>
        <taxon>Apiosordaria</taxon>
    </lineage>
</organism>
<dbReference type="GO" id="GO:0003676">
    <property type="term" value="F:nucleic acid binding"/>
    <property type="evidence" value="ECO:0007669"/>
    <property type="project" value="InterPro"/>
</dbReference>
<sequence>MVIHIEPPKYPNWLLPDDPTDGPYYILVSNLPSKTTWQEFRDFIFDSLPQDKKCEVFVHIHNTNRNRGWVRVCRYTQFEYMKKFLADINFKGRPVKVADPGYRMGHSQQPAPSMTAPWGAQAQAHMGHPQQPAPPMTGPWGTQASNLNSPCPQKRKQRLWHKLPGLNRRSTQCPPFPSPTSNLLFSPEWHLEWHPGVTPKCRHSTVLKDCNQQCTTQPLRLRLSGHFSSSSSKCTHSTPECSKLPSSLLQ</sequence>
<evidence type="ECO:0000313" key="3">
    <source>
        <dbReference type="Proteomes" id="UP001172159"/>
    </source>
</evidence>
<accession>A0AA40E4J6</accession>